<keyword evidence="5" id="KW-1185">Reference proteome</keyword>
<dbReference type="STRING" id="1017273.SAMN05443094_103188"/>
<dbReference type="Proteomes" id="UP000186385">
    <property type="component" value="Unassembled WGS sequence"/>
</dbReference>
<gene>
    <name evidence="2" type="ORF">B1B05_07555</name>
    <name evidence="3" type="ORF">SAMN05443094_103188</name>
</gene>
<dbReference type="Proteomes" id="UP000215545">
    <property type="component" value="Unassembled WGS sequence"/>
</dbReference>
<dbReference type="InterPro" id="IPR055571">
    <property type="entry name" value="DUF7147"/>
</dbReference>
<reference evidence="3 4" key="1">
    <citation type="submission" date="2017-01" db="EMBL/GenBank/DDBJ databases">
        <authorList>
            <person name="Mah S.A."/>
            <person name="Swanson W.J."/>
            <person name="Moy G.W."/>
            <person name="Vacquier V.D."/>
        </authorList>
    </citation>
    <scope>NUCLEOTIDE SEQUENCE [LARGE SCALE GENOMIC DNA]</scope>
    <source>
        <strain evidence="3 4">NIO-1016</strain>
    </source>
</reference>
<evidence type="ECO:0000313" key="2">
    <source>
        <dbReference type="EMBL" id="OXS78453.1"/>
    </source>
</evidence>
<organism evidence="3 4">
    <name type="scientific">Domibacillus enclensis</name>
    <dbReference type="NCBI Taxonomy" id="1017273"/>
    <lineage>
        <taxon>Bacteria</taxon>
        <taxon>Bacillati</taxon>
        <taxon>Bacillota</taxon>
        <taxon>Bacilli</taxon>
        <taxon>Bacillales</taxon>
        <taxon>Bacillaceae</taxon>
        <taxon>Domibacillus</taxon>
    </lineage>
</organism>
<feature type="domain" description="DUF7147" evidence="1">
    <location>
        <begin position="1"/>
        <end position="121"/>
    </location>
</feature>
<evidence type="ECO:0000313" key="3">
    <source>
        <dbReference type="EMBL" id="SIQ61482.1"/>
    </source>
</evidence>
<evidence type="ECO:0000313" key="4">
    <source>
        <dbReference type="Proteomes" id="UP000186385"/>
    </source>
</evidence>
<dbReference type="EMBL" id="FTLX01000003">
    <property type="protein sequence ID" value="SIQ61482.1"/>
    <property type="molecule type" value="Genomic_DNA"/>
</dbReference>
<evidence type="ECO:0000313" key="5">
    <source>
        <dbReference type="Proteomes" id="UP000215545"/>
    </source>
</evidence>
<reference evidence="2" key="3">
    <citation type="submission" date="2017-03" db="EMBL/GenBank/DDBJ databases">
        <authorList>
            <person name="Dastager S.G."/>
            <person name="Neurgaonkar P.S."/>
            <person name="Dharne M.S."/>
        </authorList>
    </citation>
    <scope>NUCLEOTIDE SEQUENCE</scope>
    <source>
        <strain evidence="2">DSM 25145</strain>
    </source>
</reference>
<reference evidence="5" key="2">
    <citation type="submission" date="2017-03" db="EMBL/GenBank/DDBJ databases">
        <title>Bacillus sp. V-88(T) DSM27956, whole genome shotgun sequencing project.</title>
        <authorList>
            <person name="Dastager S.G."/>
            <person name="Neurgaonkar P.S."/>
            <person name="Dharne M.S."/>
        </authorList>
    </citation>
    <scope>NUCLEOTIDE SEQUENCE [LARGE SCALE GENOMIC DNA]</scope>
    <source>
        <strain evidence="5">DSM 25145</strain>
    </source>
</reference>
<dbReference type="AlphaFoldDB" id="A0A1N6U770"/>
<protein>
    <submittedName>
        <fullName evidence="2">Methylthioribose kinase</fullName>
    </submittedName>
</protein>
<accession>A0A1N6U770</accession>
<proteinExistence type="predicted"/>
<dbReference type="OrthoDB" id="2427086at2"/>
<dbReference type="RefSeq" id="WP_045851466.1">
    <property type="nucleotide sequence ID" value="NZ_FTLX01000003.1"/>
</dbReference>
<keyword evidence="2" id="KW-0418">Kinase</keyword>
<keyword evidence="2" id="KW-0808">Transferase</keyword>
<dbReference type="Pfam" id="PF23648">
    <property type="entry name" value="DUF7147"/>
    <property type="match status" value="1"/>
</dbReference>
<dbReference type="GO" id="GO:0016301">
    <property type="term" value="F:kinase activity"/>
    <property type="evidence" value="ECO:0007669"/>
    <property type="project" value="UniProtKB-KW"/>
</dbReference>
<evidence type="ECO:0000259" key="1">
    <source>
        <dbReference type="Pfam" id="PF23648"/>
    </source>
</evidence>
<sequence length="125" mass="14098">MIQRFIELGEGYSDLYELLAIAERSADRVQHFLALHTENGSSCAIILSPTITGSFQPIYLCREGIPNPHKKENGRFQLFKEAAASAGKPVIELDVKPSSQFAEKDLYYQYLIGILRLNHYLAPLQ</sequence>
<name>A0A1N6U770_9BACI</name>
<dbReference type="EMBL" id="MWSK01000003">
    <property type="protein sequence ID" value="OXS78453.1"/>
    <property type="molecule type" value="Genomic_DNA"/>
</dbReference>